<feature type="compositionally biased region" description="Basic and acidic residues" evidence="12">
    <location>
        <begin position="41"/>
        <end position="56"/>
    </location>
</feature>
<feature type="region of interest" description="Disordered" evidence="12">
    <location>
        <begin position="104"/>
        <end position="138"/>
    </location>
</feature>
<dbReference type="PANTHER" id="PTHR46567:SF1">
    <property type="entry name" value="MEDIATOR OF RNA POLYMERASE II TRANSCRIPTION SUBUNIT 12"/>
    <property type="match status" value="1"/>
</dbReference>
<comment type="subcellular location">
    <subcellularLocation>
        <location evidence="1">Nucleus</location>
    </subcellularLocation>
</comment>
<evidence type="ECO:0000259" key="13">
    <source>
        <dbReference type="SMART" id="SM01281"/>
    </source>
</evidence>
<comment type="similarity">
    <text evidence="2">Belongs to the Mediator complex subunit 12 family.</text>
</comment>
<evidence type="ECO:0000256" key="1">
    <source>
        <dbReference type="ARBA" id="ARBA00004123"/>
    </source>
</evidence>
<dbReference type="Pfam" id="PF25326">
    <property type="entry name" value="ARM_SRB8"/>
    <property type="match status" value="1"/>
</dbReference>
<gene>
    <name evidence="14" type="ORF">CC80DRAFT_441342</name>
</gene>
<feature type="compositionally biased region" description="Polar residues" evidence="12">
    <location>
        <begin position="1449"/>
        <end position="1466"/>
    </location>
</feature>
<evidence type="ECO:0000256" key="11">
    <source>
        <dbReference type="ARBA" id="ARBA00032010"/>
    </source>
</evidence>
<evidence type="ECO:0000256" key="3">
    <source>
        <dbReference type="ARBA" id="ARBA00011629"/>
    </source>
</evidence>
<evidence type="ECO:0000256" key="4">
    <source>
        <dbReference type="ARBA" id="ARBA00019622"/>
    </source>
</evidence>
<dbReference type="GO" id="GO:0016592">
    <property type="term" value="C:mediator complex"/>
    <property type="evidence" value="ECO:0007669"/>
    <property type="project" value="InterPro"/>
</dbReference>
<keyword evidence="5" id="KW-0678">Repressor</keyword>
<reference evidence="14" key="1">
    <citation type="journal article" date="2020" name="Stud. Mycol.">
        <title>101 Dothideomycetes genomes: a test case for predicting lifestyles and emergence of pathogens.</title>
        <authorList>
            <person name="Haridas S."/>
            <person name="Albert R."/>
            <person name="Binder M."/>
            <person name="Bloem J."/>
            <person name="Labutti K."/>
            <person name="Salamov A."/>
            <person name="Andreopoulos B."/>
            <person name="Baker S."/>
            <person name="Barry K."/>
            <person name="Bills G."/>
            <person name="Bluhm B."/>
            <person name="Cannon C."/>
            <person name="Castanera R."/>
            <person name="Culley D."/>
            <person name="Daum C."/>
            <person name="Ezra D."/>
            <person name="Gonzalez J."/>
            <person name="Henrissat B."/>
            <person name="Kuo A."/>
            <person name="Liang C."/>
            <person name="Lipzen A."/>
            <person name="Lutzoni F."/>
            <person name="Magnuson J."/>
            <person name="Mondo S."/>
            <person name="Nolan M."/>
            <person name="Ohm R."/>
            <person name="Pangilinan J."/>
            <person name="Park H.-J."/>
            <person name="Ramirez L."/>
            <person name="Alfaro M."/>
            <person name="Sun H."/>
            <person name="Tritt A."/>
            <person name="Yoshinaga Y."/>
            <person name="Zwiers L.-H."/>
            <person name="Turgeon B."/>
            <person name="Goodwin S."/>
            <person name="Spatafora J."/>
            <person name="Crous P."/>
            <person name="Grigoriev I."/>
        </authorList>
    </citation>
    <scope>NUCLEOTIDE SEQUENCE</scope>
    <source>
        <strain evidence="14">CBS 675.92</strain>
    </source>
</reference>
<feature type="region of interest" description="Disordered" evidence="12">
    <location>
        <begin position="1"/>
        <end position="87"/>
    </location>
</feature>
<dbReference type="GO" id="GO:0003712">
    <property type="term" value="F:transcription coregulator activity"/>
    <property type="evidence" value="ECO:0007669"/>
    <property type="project" value="InterPro"/>
</dbReference>
<dbReference type="SMART" id="SM01281">
    <property type="entry name" value="Med12"/>
    <property type="match status" value="1"/>
</dbReference>
<dbReference type="Pfam" id="PF09497">
    <property type="entry name" value="Med12"/>
    <property type="match status" value="1"/>
</dbReference>
<evidence type="ECO:0000313" key="14">
    <source>
        <dbReference type="EMBL" id="KAF1958736.1"/>
    </source>
</evidence>
<evidence type="ECO:0000256" key="6">
    <source>
        <dbReference type="ARBA" id="ARBA00023015"/>
    </source>
</evidence>
<proteinExistence type="inferred from homology"/>
<dbReference type="EMBL" id="ML976986">
    <property type="protein sequence ID" value="KAF1958736.1"/>
    <property type="molecule type" value="Genomic_DNA"/>
</dbReference>
<evidence type="ECO:0000256" key="12">
    <source>
        <dbReference type="SAM" id="MobiDB-lite"/>
    </source>
</evidence>
<dbReference type="InterPro" id="IPR019035">
    <property type="entry name" value="Mediator_Med12"/>
</dbReference>
<dbReference type="OrthoDB" id="20828at2759"/>
<sequence length="1590" mass="176088">MTSRPGPGVQESLQHRGGASAYAPGRRAANPQHGQQDSVVEVERAPIEERERERVTKARYKGKPIPLDAIQTTPSESTRPAPKGKPQLFFSHAVAGGSELSSQVHPLANLPVPPRPGSSAPGEAPQQRRILPGGAGVKSEPAVKLQSYDAPAPAVVFPGAKTADLFPWTGNHPEDVLSEALVKGGISNKSQIMNETNTARPSLWSNLKNKSGVSTLSTLFVAVLEKRQSCSRLTVPNSFKPPPRLTLRDSTRETWLHDLANPMVGLRRLSRTIPHGITGKVLLDQCLNKNIPISRAVWLAKCVGINEMRTHKRKGQAGTITWVRGWTSSVEQFLEGTITTIGQQDWKPRITYALQLVTHLFKEHLLEEDHFLDWILKGLDSCSSERLFVWLLIVCISDFWHSLVASRRRGKRLAETLLSHTEKFYELEDDVPSTSLLAFLENVLLQLIVTKPACLLLPTPWAKYFSVLQVLAERRSQPAVSRAINNIDARNNALLRPSNSALALTHDPIGQIYRLLDAVDYKAKIRIDDLSYDCMEVTPDTNQLVSALLSWASSLYRQGCHRIYLVTRLLRKWDRLGADIHDAILTHFPHLVHDESKDHSIAFRVVAELVRSKTFSPGKFLQWLIATGSLSHHDDLRSPSAWPLRLITEIPLTGLSEPVQNLRYTLLRGTCYSADVEEHDIITMEERICQQLPGLFCISDSVDVHNMSVVQMPDPTVRLEVGAWLRQQVAESMEFVEHIPTKDPSVEVSGDVCSISSAEFHVIRSYLELFEDLSVLADVISIVATSLDSTVLSAAADTLSYNFEAFRAVGAFESLFEKVAMRYAAIRTVRFPERDLLLSLTDLARTAHADSQLMQLLSYDLSRYDQRNSLAACSPASDSMVDGTVTMDLEDEIERVLSSGTSMDQQMMSRVFEKIISNLEEQLCKGSDGAEYEHFSTWLYRLRSFEESSFDVIVASWLRTLLLGHQAQLLSAALPLLVASGCLSLSRFLTTLRECVKSRQLSHPGDSLRIAAEGLDKLIPVDQHQGSSRHYELYRFRLEQRNFCRQHGGDILGFLGNMILLESGARDHETNKRLSAICSGGHLLSVLRHLAITDVRSVTALISPHQNVSNRVQTSHLKSLVGRLFDPLNRIQLGSMNYEEQVATVIRHADQLSLPFCQLVLQQIFSASALAAEPIIESVSTAFMSTIKVAIDQEQPCWSDLISGLEPGLINKIRNHAVCQVIENTAFLCDATIDVTTEVVADRKAAVRRYLSVIDITEAGSSSEEPGPLVTSLIDRFRGLIEAFSRVQDIAETSGNESARGSDLRFWLNVLLRLMVVHCPALVAKASNQQQATLLWTLRGVLSHPYVEAYPATALFVFDVATLFSDSVSEDVRKHLCKVDAGKNAGDARCAYIFGGAISPDGWLNLMKPTTNASLPQSVLSPQAKLLATTAGPNQHQNQQPFPPGSGPMQRTASQQNLPQQTQAQSHARAYQYPQTQPGHKILPQQLQRVAPNGHGGQTTQLQQLQQMQQMQAFAQQRNVQASQGQQQRAVSISSQQQIGAKSSATKKEKVEMKAVPFTLNRWEILPDSGGNPSGNETAINLSLFGARKA</sequence>
<comment type="function">
    <text evidence="10">Component of the SRB8-11 complex. The SRB8-11 complex is a regulatory module of the Mediator complex which is itself involved in regulation of basal and activated RNA polymerase II-dependent transcription. The SRB8-11 complex may be involved in the transcriptional repression of a subset of genes regulated by Mediator. It may inhibit the association of the Mediator complex with RNA polymerase II to form the holoenzyme complex.</text>
</comment>
<accession>A0A6A5U787</accession>
<keyword evidence="9" id="KW-0539">Nucleus</keyword>
<evidence type="ECO:0000256" key="10">
    <source>
        <dbReference type="ARBA" id="ARBA00025661"/>
    </source>
</evidence>
<keyword evidence="7" id="KW-0010">Activator</keyword>
<evidence type="ECO:0000256" key="2">
    <source>
        <dbReference type="ARBA" id="ARBA00010289"/>
    </source>
</evidence>
<keyword evidence="6" id="KW-0805">Transcription regulation</keyword>
<dbReference type="InterPro" id="IPR057344">
    <property type="entry name" value="ARM_SRB8"/>
</dbReference>
<feature type="domain" description="Mediator complex subunit Med12" evidence="13">
    <location>
        <begin position="238"/>
        <end position="301"/>
    </location>
</feature>
<protein>
    <recommendedName>
        <fullName evidence="4">Mediator of RNA polymerase II transcription subunit 12</fullName>
    </recommendedName>
    <alternativeName>
        <fullName evidence="11">Mediator complex subunit 12</fullName>
    </alternativeName>
</protein>
<evidence type="ECO:0000256" key="7">
    <source>
        <dbReference type="ARBA" id="ARBA00023159"/>
    </source>
</evidence>
<keyword evidence="15" id="KW-1185">Reference proteome</keyword>
<feature type="region of interest" description="Disordered" evidence="12">
    <location>
        <begin position="1430"/>
        <end position="1470"/>
    </location>
</feature>
<evidence type="ECO:0000256" key="5">
    <source>
        <dbReference type="ARBA" id="ARBA00022491"/>
    </source>
</evidence>
<evidence type="ECO:0000256" key="9">
    <source>
        <dbReference type="ARBA" id="ARBA00023242"/>
    </source>
</evidence>
<dbReference type="Proteomes" id="UP000800035">
    <property type="component" value="Unassembled WGS sequence"/>
</dbReference>
<evidence type="ECO:0000313" key="15">
    <source>
        <dbReference type="Proteomes" id="UP000800035"/>
    </source>
</evidence>
<dbReference type="GO" id="GO:0006357">
    <property type="term" value="P:regulation of transcription by RNA polymerase II"/>
    <property type="evidence" value="ECO:0007669"/>
    <property type="project" value="InterPro"/>
</dbReference>
<name>A0A6A5U787_9PLEO</name>
<keyword evidence="8" id="KW-0804">Transcription</keyword>
<evidence type="ECO:0000256" key="8">
    <source>
        <dbReference type="ARBA" id="ARBA00023163"/>
    </source>
</evidence>
<organism evidence="14 15">
    <name type="scientific">Byssothecium circinans</name>
    <dbReference type="NCBI Taxonomy" id="147558"/>
    <lineage>
        <taxon>Eukaryota</taxon>
        <taxon>Fungi</taxon>
        <taxon>Dikarya</taxon>
        <taxon>Ascomycota</taxon>
        <taxon>Pezizomycotina</taxon>
        <taxon>Dothideomycetes</taxon>
        <taxon>Pleosporomycetidae</taxon>
        <taxon>Pleosporales</taxon>
        <taxon>Massarineae</taxon>
        <taxon>Massarinaceae</taxon>
        <taxon>Byssothecium</taxon>
    </lineage>
</organism>
<dbReference type="PANTHER" id="PTHR46567">
    <property type="entry name" value="MEDIATOR OF RNA POLYMERASE II TRANSCRIPTION SUBUNIT 12"/>
    <property type="match status" value="1"/>
</dbReference>
<comment type="subunit">
    <text evidence="3">Component of the SRB8-11 complex, which itself associates with the Mediator complex.</text>
</comment>